<dbReference type="GO" id="GO:0016020">
    <property type="term" value="C:membrane"/>
    <property type="evidence" value="ECO:0007669"/>
    <property type="project" value="UniProtKB-SubCell"/>
</dbReference>
<protein>
    <submittedName>
        <fullName evidence="8">Uncharacterized protein</fullName>
    </submittedName>
</protein>
<organism evidence="8 9">
    <name type="scientific">Paramuricea clavata</name>
    <name type="common">Red gorgonian</name>
    <name type="synonym">Violescent sea-whip</name>
    <dbReference type="NCBI Taxonomy" id="317549"/>
    <lineage>
        <taxon>Eukaryota</taxon>
        <taxon>Metazoa</taxon>
        <taxon>Cnidaria</taxon>
        <taxon>Anthozoa</taxon>
        <taxon>Octocorallia</taxon>
        <taxon>Malacalcyonacea</taxon>
        <taxon>Plexauridae</taxon>
        <taxon>Paramuricea</taxon>
    </lineage>
</organism>
<comment type="caution">
    <text evidence="8">The sequence shown here is derived from an EMBL/GenBank/DDBJ whole genome shotgun (WGS) entry which is preliminary data.</text>
</comment>
<dbReference type="EMBL" id="CACRXK020007752">
    <property type="protein sequence ID" value="CAB4013093.1"/>
    <property type="molecule type" value="Genomic_DNA"/>
</dbReference>
<evidence type="ECO:0000256" key="6">
    <source>
        <dbReference type="ARBA" id="ARBA00022989"/>
    </source>
</evidence>
<dbReference type="InterPro" id="IPR027377">
    <property type="entry name" value="ZAR1/RTP1-5-like_Znf-3CxxC"/>
</dbReference>
<evidence type="ECO:0000256" key="4">
    <source>
        <dbReference type="ARBA" id="ARBA00022771"/>
    </source>
</evidence>
<gene>
    <name evidence="8" type="ORF">PACLA_8A034317</name>
</gene>
<dbReference type="AlphaFoldDB" id="A0A6S7I8E2"/>
<proteinExistence type="predicted"/>
<dbReference type="Pfam" id="PF13695">
    <property type="entry name" value="Zn_ribbon_3CxxC"/>
    <property type="match status" value="1"/>
</dbReference>
<dbReference type="OrthoDB" id="10037236at2759"/>
<dbReference type="GO" id="GO:0006612">
    <property type="term" value="P:protein targeting to membrane"/>
    <property type="evidence" value="ECO:0007669"/>
    <property type="project" value="TreeGrafter"/>
</dbReference>
<keyword evidence="2" id="KW-0812">Transmembrane</keyword>
<dbReference type="PANTHER" id="PTHR14402:SF10">
    <property type="entry name" value="3CXXC-TYPE DOMAIN-CONTAINING PROTEIN"/>
    <property type="match status" value="1"/>
</dbReference>
<keyword evidence="7" id="KW-0472">Membrane</keyword>
<keyword evidence="6" id="KW-1133">Transmembrane helix</keyword>
<dbReference type="InterPro" id="IPR026096">
    <property type="entry name" value="R-trans_p"/>
</dbReference>
<dbReference type="PANTHER" id="PTHR14402">
    <property type="entry name" value="RECEPTOR TRANSPORTING PROTEIN"/>
    <property type="match status" value="1"/>
</dbReference>
<evidence type="ECO:0000313" key="9">
    <source>
        <dbReference type="Proteomes" id="UP001152795"/>
    </source>
</evidence>
<evidence type="ECO:0000256" key="7">
    <source>
        <dbReference type="ARBA" id="ARBA00023136"/>
    </source>
</evidence>
<evidence type="ECO:0000256" key="5">
    <source>
        <dbReference type="ARBA" id="ARBA00022833"/>
    </source>
</evidence>
<evidence type="ECO:0000256" key="3">
    <source>
        <dbReference type="ARBA" id="ARBA00022723"/>
    </source>
</evidence>
<evidence type="ECO:0000313" key="8">
    <source>
        <dbReference type="EMBL" id="CAB4013093.1"/>
    </source>
</evidence>
<keyword evidence="5" id="KW-0862">Zinc</keyword>
<dbReference type="GO" id="GO:0051205">
    <property type="term" value="P:protein insertion into membrane"/>
    <property type="evidence" value="ECO:0007669"/>
    <property type="project" value="TreeGrafter"/>
</dbReference>
<dbReference type="GO" id="GO:0008270">
    <property type="term" value="F:zinc ion binding"/>
    <property type="evidence" value="ECO:0007669"/>
    <property type="project" value="UniProtKB-KW"/>
</dbReference>
<keyword evidence="4" id="KW-0863">Zinc-finger</keyword>
<name>A0A6S7I8E2_PARCT</name>
<reference evidence="8" key="1">
    <citation type="submission" date="2020-04" db="EMBL/GenBank/DDBJ databases">
        <authorList>
            <person name="Alioto T."/>
            <person name="Alioto T."/>
            <person name="Gomez Garrido J."/>
        </authorList>
    </citation>
    <scope>NUCLEOTIDE SEQUENCE</scope>
    <source>
        <strain evidence="8">A484AB</strain>
    </source>
</reference>
<comment type="subcellular location">
    <subcellularLocation>
        <location evidence="1">Membrane</location>
        <topology evidence="1">Single-pass membrane protein</topology>
    </subcellularLocation>
</comment>
<keyword evidence="3" id="KW-0479">Metal-binding</keyword>
<keyword evidence="9" id="KW-1185">Reference proteome</keyword>
<dbReference type="GO" id="GO:0031849">
    <property type="term" value="F:olfactory receptor binding"/>
    <property type="evidence" value="ECO:0007669"/>
    <property type="project" value="TreeGrafter"/>
</dbReference>
<evidence type="ECO:0000256" key="2">
    <source>
        <dbReference type="ARBA" id="ARBA00022692"/>
    </source>
</evidence>
<accession>A0A6S7I8E2</accession>
<dbReference type="Proteomes" id="UP001152795">
    <property type="component" value="Unassembled WGS sequence"/>
</dbReference>
<dbReference type="SMART" id="SM01328">
    <property type="entry name" value="zf-3CxxC"/>
    <property type="match status" value="1"/>
</dbReference>
<evidence type="ECO:0000256" key="1">
    <source>
        <dbReference type="ARBA" id="ARBA00004167"/>
    </source>
</evidence>
<sequence>MAHQEWKTKFDDQFCDLDDPWNLEIVSNVEQESGWLKMQRKGMARFECSTCSNKWTSVKGGAIFRYRLSPSQNERCGNVKLFLGGQKCKNCDNVFETANWEDSDVERVITELLNKVQQKFYGEIDVPITSATAENRYIPADMSAPHQTDLCQLCEQGVCQYSQQNDIDSVASEMKQLEFDDNDYNDYTSDSNYYNDVYITHVGNGKVSSGQKASTLQVRGNLKKAFRLDSIGLPACSDYAYHFDFQARERAKDLISNGTIFKRNINPSSKRALGRYLNSIDWPQIIPSTNDCDQLSNMFQNIVLTGVNILMPMTRSKKYPVDAPWITNHFKSLIIERQKAFSTYGPDSSSFKSLRNQVNRERKICKSNYYKLRVHQLKQTDSKEWWKEVKRLSGMASTRSSDIRNIIDIENLE</sequence>